<dbReference type="InterPro" id="IPR024621">
    <property type="entry name" value="Mba1"/>
</dbReference>
<evidence type="ECO:0000313" key="5">
    <source>
        <dbReference type="Proteomes" id="UP000241462"/>
    </source>
</evidence>
<organism evidence="4 5">
    <name type="scientific">Coniella lustricola</name>
    <dbReference type="NCBI Taxonomy" id="2025994"/>
    <lineage>
        <taxon>Eukaryota</taxon>
        <taxon>Fungi</taxon>
        <taxon>Dikarya</taxon>
        <taxon>Ascomycota</taxon>
        <taxon>Pezizomycotina</taxon>
        <taxon>Sordariomycetes</taxon>
        <taxon>Sordariomycetidae</taxon>
        <taxon>Diaporthales</taxon>
        <taxon>Schizoparmaceae</taxon>
        <taxon>Coniella</taxon>
    </lineage>
</organism>
<comment type="subcellular location">
    <subcellularLocation>
        <location evidence="1">Mitochondrion</location>
    </subcellularLocation>
</comment>
<dbReference type="GO" id="GO:0005743">
    <property type="term" value="C:mitochondrial inner membrane"/>
    <property type="evidence" value="ECO:0007669"/>
    <property type="project" value="InterPro"/>
</dbReference>
<keyword evidence="5" id="KW-1185">Reference proteome</keyword>
<dbReference type="EMBL" id="KZ678880">
    <property type="protein sequence ID" value="PSR74307.1"/>
    <property type="molecule type" value="Genomic_DNA"/>
</dbReference>
<dbReference type="Gene3D" id="3.10.450.240">
    <property type="match status" value="1"/>
</dbReference>
<accession>A0A2T2ZRX7</accession>
<evidence type="ECO:0008006" key="6">
    <source>
        <dbReference type="Google" id="ProtNLM"/>
    </source>
</evidence>
<keyword evidence="3" id="KW-0496">Mitochondrion</keyword>
<evidence type="ECO:0000256" key="3">
    <source>
        <dbReference type="ARBA" id="ARBA00023128"/>
    </source>
</evidence>
<gene>
    <name evidence="4" type="ORF">BD289DRAFT_448711</name>
</gene>
<keyword evidence="2" id="KW-0809">Transit peptide</keyword>
<dbReference type="InParanoid" id="A0A2T2ZRX7"/>
<protein>
    <recommendedName>
        <fullName evidence="6">Tim44-like domain-containing protein</fullName>
    </recommendedName>
</protein>
<sequence>MAATFRTRPLLMAASAARPAFSSTALSARGLLANSEQIRQYAANKRRIDPRFRNSIAYMKKRSGNQEAVSTTMNNLMSDEKNSHKQSELAMLAPRTIVPLPFSKVPKDFNKFCRYYWHIIKQRFADRVQIFQATMATKTKFWERAKYKPEIKSVPDVALALHAAMSESMALGTPEAKQKLAKICATKLQRSLLAALEVRPDGKRYRWERLAVTGKPRVVDHKWSQSETGTSVPLSFRQAVVRIASRQRLTELNAKGDEISSKEMDLVEYLVLWRRVHVDLLKEDDWVIYGTLKESTLEALDEEMELIESVSTGRAKDKLLARQRELDAQSTK</sequence>
<dbReference type="Proteomes" id="UP000241462">
    <property type="component" value="Unassembled WGS sequence"/>
</dbReference>
<dbReference type="Pfam" id="PF07961">
    <property type="entry name" value="MBA1"/>
    <property type="match status" value="1"/>
</dbReference>
<reference evidence="4 5" key="1">
    <citation type="journal article" date="2018" name="Mycol. Prog.">
        <title>Coniella lustricola, a new species from submerged detritus.</title>
        <authorList>
            <person name="Raudabaugh D.B."/>
            <person name="Iturriaga T."/>
            <person name="Carver A."/>
            <person name="Mondo S."/>
            <person name="Pangilinan J."/>
            <person name="Lipzen A."/>
            <person name="He G."/>
            <person name="Amirebrahimi M."/>
            <person name="Grigoriev I.V."/>
            <person name="Miller A.N."/>
        </authorList>
    </citation>
    <scope>NUCLEOTIDE SEQUENCE [LARGE SCALE GENOMIC DNA]</scope>
    <source>
        <strain evidence="4 5">B22-T-1</strain>
    </source>
</reference>
<dbReference type="PANTHER" id="PTHR28554">
    <property type="entry name" value="39S RIBOSOMAL PROTEIN L45, MITOCHONDRIAL"/>
    <property type="match status" value="1"/>
</dbReference>
<dbReference type="InterPro" id="IPR051975">
    <property type="entry name" value="mtLSU_mL45"/>
</dbReference>
<name>A0A2T2ZRX7_9PEZI</name>
<dbReference type="PANTHER" id="PTHR28554:SF1">
    <property type="entry name" value="LARGE RIBOSOMAL SUBUNIT PROTEIN ML45"/>
    <property type="match status" value="1"/>
</dbReference>
<dbReference type="OrthoDB" id="19619at2759"/>
<evidence type="ECO:0000256" key="1">
    <source>
        <dbReference type="ARBA" id="ARBA00004173"/>
    </source>
</evidence>
<dbReference type="AlphaFoldDB" id="A0A2T2ZRX7"/>
<evidence type="ECO:0000313" key="4">
    <source>
        <dbReference type="EMBL" id="PSR74307.1"/>
    </source>
</evidence>
<evidence type="ECO:0000256" key="2">
    <source>
        <dbReference type="ARBA" id="ARBA00022946"/>
    </source>
</evidence>
<dbReference type="GO" id="GO:0032979">
    <property type="term" value="P:protein insertion into mitochondrial inner membrane from matrix"/>
    <property type="evidence" value="ECO:0007669"/>
    <property type="project" value="InterPro"/>
</dbReference>
<proteinExistence type="predicted"/>